<dbReference type="EMBL" id="VJVZ01000005">
    <property type="protein sequence ID" value="TRW24829.1"/>
    <property type="molecule type" value="Genomic_DNA"/>
</dbReference>
<keyword evidence="2" id="KW-1185">Reference proteome</keyword>
<dbReference type="AlphaFoldDB" id="A0A552V2Y9"/>
<accession>A0A552V2Y9</accession>
<dbReference type="OrthoDB" id="595476at2"/>
<dbReference type="Proteomes" id="UP000320643">
    <property type="component" value="Unassembled WGS sequence"/>
</dbReference>
<evidence type="ECO:0000313" key="2">
    <source>
        <dbReference type="Proteomes" id="UP000320643"/>
    </source>
</evidence>
<dbReference type="Gene3D" id="3.30.2310.20">
    <property type="entry name" value="RelE-like"/>
    <property type="match status" value="1"/>
</dbReference>
<reference evidence="1 2" key="1">
    <citation type="submission" date="2019-07" db="EMBL/GenBank/DDBJ databases">
        <title>Flavobacterium sp. nov., isolated from glacier ice.</title>
        <authorList>
            <person name="Liu Q."/>
            <person name="Xin Y.-H."/>
        </authorList>
    </citation>
    <scope>NUCLEOTIDE SEQUENCE [LARGE SCALE GENOMIC DNA]</scope>
    <source>
        <strain evidence="1 2">ZT4R6</strain>
    </source>
</reference>
<dbReference type="InterPro" id="IPR035093">
    <property type="entry name" value="RelE/ParE_toxin_dom_sf"/>
</dbReference>
<organism evidence="1 2">
    <name type="scientific">Flavobacterium zepuense</name>
    <dbReference type="NCBI Taxonomy" id="2593302"/>
    <lineage>
        <taxon>Bacteria</taxon>
        <taxon>Pseudomonadati</taxon>
        <taxon>Bacteroidota</taxon>
        <taxon>Flavobacteriia</taxon>
        <taxon>Flavobacteriales</taxon>
        <taxon>Flavobacteriaceae</taxon>
        <taxon>Flavobacterium</taxon>
    </lineage>
</organism>
<protein>
    <submittedName>
        <fullName evidence="1">Type II toxin-antitoxin system RelE/ParE family toxin</fullName>
    </submittedName>
</protein>
<dbReference type="RefSeq" id="WP_143373230.1">
    <property type="nucleotide sequence ID" value="NZ_VJVZ01000005.1"/>
</dbReference>
<sequence length="98" mass="11655">MGFKLDILLSAKIDIWESMDWYNEKQPGLGNRFYEDFAATVKYIITNPYLFPVKRRPLRECVLKKFPFIIIYDIHEENVIIHAVFNTSKNPGQKPKKY</sequence>
<name>A0A552V2Y9_9FLAO</name>
<comment type="caution">
    <text evidence="1">The sequence shown here is derived from an EMBL/GenBank/DDBJ whole genome shotgun (WGS) entry which is preliminary data.</text>
</comment>
<evidence type="ECO:0000313" key="1">
    <source>
        <dbReference type="EMBL" id="TRW24829.1"/>
    </source>
</evidence>
<gene>
    <name evidence="1" type="ORF">FMM05_10035</name>
</gene>
<proteinExistence type="predicted"/>